<evidence type="ECO:0000256" key="1">
    <source>
        <dbReference type="SAM" id="MobiDB-lite"/>
    </source>
</evidence>
<accession>A0A813EFK0</accession>
<evidence type="ECO:0000256" key="2">
    <source>
        <dbReference type="SAM" id="Phobius"/>
    </source>
</evidence>
<sequence>HQQVRLNPGLLSLGICSAMLVALAYTQAFDLARAKFAATSRRSSDVEVTEESQPVAQVRGTSAEGGELLEQLRELRRLRRALPELSAPSSFVELSRAQRRIQVLERVLAKSPPAASQEAQAALDQELGGQMPGGTAGASAPADPEARLSLGDSVRRFVGAAVLQGLIFLAISWLLWALGAPLGLSVRAELLWPLGCVLGQEPGPSDAERLVQVGPLVLLLLAHVGAARVRTEAPYWRRVWLLAHPGAS</sequence>
<organism evidence="3 4">
    <name type="scientific">Polarella glacialis</name>
    <name type="common">Dinoflagellate</name>
    <dbReference type="NCBI Taxonomy" id="89957"/>
    <lineage>
        <taxon>Eukaryota</taxon>
        <taxon>Sar</taxon>
        <taxon>Alveolata</taxon>
        <taxon>Dinophyceae</taxon>
        <taxon>Suessiales</taxon>
        <taxon>Suessiaceae</taxon>
        <taxon>Polarella</taxon>
    </lineage>
</organism>
<proteinExistence type="predicted"/>
<evidence type="ECO:0000313" key="3">
    <source>
        <dbReference type="EMBL" id="CAE8597681.1"/>
    </source>
</evidence>
<keyword evidence="4" id="KW-1185">Reference proteome</keyword>
<dbReference type="Proteomes" id="UP000654075">
    <property type="component" value="Unassembled WGS sequence"/>
</dbReference>
<gene>
    <name evidence="3" type="ORF">PGLA1383_LOCUS16115</name>
</gene>
<keyword evidence="2" id="KW-1133">Transmembrane helix</keyword>
<feature type="transmembrane region" description="Helical" evidence="2">
    <location>
        <begin position="6"/>
        <end position="25"/>
    </location>
</feature>
<feature type="region of interest" description="Disordered" evidence="1">
    <location>
        <begin position="42"/>
        <end position="63"/>
    </location>
</feature>
<dbReference type="EMBL" id="CAJNNV010009684">
    <property type="protein sequence ID" value="CAE8597681.1"/>
    <property type="molecule type" value="Genomic_DNA"/>
</dbReference>
<keyword evidence="2" id="KW-0472">Membrane</keyword>
<keyword evidence="2" id="KW-0812">Transmembrane</keyword>
<comment type="caution">
    <text evidence="3">The sequence shown here is derived from an EMBL/GenBank/DDBJ whole genome shotgun (WGS) entry which is preliminary data.</text>
</comment>
<reference evidence="3" key="1">
    <citation type="submission" date="2021-02" db="EMBL/GenBank/DDBJ databases">
        <authorList>
            <person name="Dougan E. K."/>
            <person name="Rhodes N."/>
            <person name="Thang M."/>
            <person name="Chan C."/>
        </authorList>
    </citation>
    <scope>NUCLEOTIDE SEQUENCE</scope>
</reference>
<protein>
    <submittedName>
        <fullName evidence="3">Uncharacterized protein</fullName>
    </submittedName>
</protein>
<dbReference type="AlphaFoldDB" id="A0A813EFK0"/>
<feature type="transmembrane region" description="Helical" evidence="2">
    <location>
        <begin position="157"/>
        <end position="176"/>
    </location>
</feature>
<evidence type="ECO:0000313" key="4">
    <source>
        <dbReference type="Proteomes" id="UP000654075"/>
    </source>
</evidence>
<name>A0A813EFK0_POLGL</name>
<feature type="non-terminal residue" evidence="3">
    <location>
        <position position="1"/>
    </location>
</feature>